<sequence length="592" mass="66000">MALVTVQRSPTPSEADLLDDFHDLEGEVSESSTPRPASHRSLSEFYFTVKGAAVILSHSDQSLAPHSSHGSEIEEHLQAMLHLIRPQDTLSMAVRLQSTDNHTRYLAVVTSPSEFRAVVLLGIDFSGAAETSIGLVVPIWASTRIQVDGDGGIRVDSASAFHLFKPISVQAMWSVFQCLHKELARVRTLKISSSNWTKYYESQNPSKDEYCSMWHYSILEDHDASELRADPSVAAESRLPATPPPGGVCPEKLVRYHLRQIMQSVDLDDVTSRDIREKLEQVPALRGKIAEQKALIDREMLVILGQLDRPSQVFPYLFLGTEWNASNWEELRSNNVGYIVNVTKEVDNFFPTHFHYMKIWVSDEESTELLRHWNRTYEFIKQAKEQKVAVLVHCKKGISRSSSTVIAYAMKEYGWSLEQALGYVKKKRGIITPNKGFMDQLATFNGMLEASSNRHSAVFNADDPPEDASGSRNSEVAVQSRRDGLKLAVGHVRQQREDYERRCNESSPSASSRTVSIVPSTVGPGLGVPPKTAFQDDCLTDSSSDGESTVRSLVNIFEERTPKEPERGGVIFRVNSWNLGSARSSTSCAVSP</sequence>
<dbReference type="PROSITE" id="PS50056">
    <property type="entry name" value="TYR_PHOSPHATASE_2"/>
    <property type="match status" value="1"/>
</dbReference>
<accession>A0AA39I769</accession>
<proteinExistence type="inferred from homology"/>
<dbReference type="GO" id="GO:0004722">
    <property type="term" value="F:protein serine/threonine phosphatase activity"/>
    <property type="evidence" value="ECO:0007669"/>
    <property type="project" value="UniProtKB-EC"/>
</dbReference>
<dbReference type="EMBL" id="JAUCMV010000002">
    <property type="protein sequence ID" value="KAK0418019.1"/>
    <property type="molecule type" value="Genomic_DNA"/>
</dbReference>
<name>A0AA39I769_9BILA</name>
<dbReference type="Pfam" id="PF08766">
    <property type="entry name" value="DEK_C"/>
    <property type="match status" value="1"/>
</dbReference>
<protein>
    <recommendedName>
        <fullName evidence="3">protein-serine/threonine phosphatase</fullName>
        <ecNumber evidence="3">3.1.3.16</ecNumber>
    </recommendedName>
</protein>
<feature type="region of interest" description="Disordered" evidence="9">
    <location>
        <begin position="502"/>
        <end position="529"/>
    </location>
</feature>
<evidence type="ECO:0000259" key="11">
    <source>
        <dbReference type="PROSITE" id="PS50056"/>
    </source>
</evidence>
<reference evidence="13" key="1">
    <citation type="submission" date="2023-06" db="EMBL/GenBank/DDBJ databases">
        <title>Genomic analysis of the entomopathogenic nematode Steinernema hermaphroditum.</title>
        <authorList>
            <person name="Schwarz E.M."/>
            <person name="Heppert J.K."/>
            <person name="Baniya A."/>
            <person name="Schwartz H.T."/>
            <person name="Tan C.-H."/>
            <person name="Antoshechkin I."/>
            <person name="Sternberg P.W."/>
            <person name="Goodrich-Blair H."/>
            <person name="Dillman A.R."/>
        </authorList>
    </citation>
    <scope>NUCLEOTIDE SEQUENCE</scope>
    <source>
        <strain evidence="13">PS9179</strain>
        <tissue evidence="13">Whole animal</tissue>
    </source>
</reference>
<dbReference type="GO" id="GO:0030837">
    <property type="term" value="P:negative regulation of actin filament polymerization"/>
    <property type="evidence" value="ECO:0007669"/>
    <property type="project" value="InterPro"/>
</dbReference>
<dbReference type="Gene3D" id="3.90.190.10">
    <property type="entry name" value="Protein tyrosine phosphatase superfamily"/>
    <property type="match status" value="1"/>
</dbReference>
<dbReference type="InterPro" id="IPR000340">
    <property type="entry name" value="Dual-sp_phosphatase_cat-dom"/>
</dbReference>
<feature type="domain" description="Tyrosine specific protein phosphatases" evidence="11">
    <location>
        <begin position="371"/>
        <end position="428"/>
    </location>
</feature>
<dbReference type="InterPro" id="IPR000387">
    <property type="entry name" value="Tyr_Pase_dom"/>
</dbReference>
<comment type="catalytic activity">
    <reaction evidence="8">
        <text>O-phospho-L-threonyl-[protein] + H2O = L-threonyl-[protein] + phosphate</text>
        <dbReference type="Rhea" id="RHEA:47004"/>
        <dbReference type="Rhea" id="RHEA-COMP:11060"/>
        <dbReference type="Rhea" id="RHEA-COMP:11605"/>
        <dbReference type="ChEBI" id="CHEBI:15377"/>
        <dbReference type="ChEBI" id="CHEBI:30013"/>
        <dbReference type="ChEBI" id="CHEBI:43474"/>
        <dbReference type="ChEBI" id="CHEBI:61977"/>
        <dbReference type="EC" id="3.1.3.16"/>
    </reaction>
</comment>
<evidence type="ECO:0000256" key="8">
    <source>
        <dbReference type="ARBA" id="ARBA00048336"/>
    </source>
</evidence>
<evidence type="ECO:0000256" key="6">
    <source>
        <dbReference type="ARBA" id="ARBA00022912"/>
    </source>
</evidence>
<dbReference type="FunFam" id="3.90.190.10:FF:000004">
    <property type="entry name" value="Protein phosphatase Slingshot homolog 2"/>
    <property type="match status" value="1"/>
</dbReference>
<comment type="subcellular location">
    <subcellularLocation>
        <location evidence="1">Cytoplasm</location>
        <location evidence="1">Cytoskeleton</location>
    </subcellularLocation>
</comment>
<organism evidence="13 14">
    <name type="scientific">Steinernema hermaphroditum</name>
    <dbReference type="NCBI Taxonomy" id="289476"/>
    <lineage>
        <taxon>Eukaryota</taxon>
        <taxon>Metazoa</taxon>
        <taxon>Ecdysozoa</taxon>
        <taxon>Nematoda</taxon>
        <taxon>Chromadorea</taxon>
        <taxon>Rhabditida</taxon>
        <taxon>Tylenchina</taxon>
        <taxon>Panagrolaimomorpha</taxon>
        <taxon>Strongyloidoidea</taxon>
        <taxon>Steinernematidae</taxon>
        <taxon>Steinernema</taxon>
    </lineage>
</organism>
<gene>
    <name evidence="13" type="ORF">QR680_013329</name>
</gene>
<dbReference type="AlphaFoldDB" id="A0AA39I769"/>
<dbReference type="EC" id="3.1.3.16" evidence="3"/>
<evidence type="ECO:0000256" key="2">
    <source>
        <dbReference type="ARBA" id="ARBA00009580"/>
    </source>
</evidence>
<keyword evidence="14" id="KW-1185">Reference proteome</keyword>
<evidence type="ECO:0000259" key="10">
    <source>
        <dbReference type="PROSITE" id="PS50054"/>
    </source>
</evidence>
<dbReference type="Pfam" id="PF00782">
    <property type="entry name" value="DSPc"/>
    <property type="match status" value="1"/>
</dbReference>
<dbReference type="GO" id="GO:0005856">
    <property type="term" value="C:cytoskeleton"/>
    <property type="evidence" value="ECO:0007669"/>
    <property type="project" value="UniProtKB-SubCell"/>
</dbReference>
<dbReference type="InterPro" id="IPR020422">
    <property type="entry name" value="TYR_PHOSPHATASE_DUAL_dom"/>
</dbReference>
<dbReference type="PANTHER" id="PTHR45864:SF2">
    <property type="entry name" value="PROTEIN PHOSPHATASE SLINGSHOT"/>
    <property type="match status" value="1"/>
</dbReference>
<keyword evidence="4" id="KW-0963">Cytoplasm</keyword>
<comment type="similarity">
    <text evidence="2">Belongs to the protein-tyrosine phosphatase family.</text>
</comment>
<feature type="domain" description="Tyrosine-protein phosphatase" evidence="10">
    <location>
        <begin position="309"/>
        <end position="450"/>
    </location>
</feature>
<dbReference type="SUPFAM" id="SSF52799">
    <property type="entry name" value="(Phosphotyrosine protein) phosphatases II"/>
    <property type="match status" value="1"/>
</dbReference>
<feature type="region of interest" description="Disordered" evidence="9">
    <location>
        <begin position="457"/>
        <end position="480"/>
    </location>
</feature>
<dbReference type="Pfam" id="PF23040">
    <property type="entry name" value="PH_SSH1-like_1st"/>
    <property type="match status" value="1"/>
</dbReference>
<dbReference type="SMART" id="SM00195">
    <property type="entry name" value="DSPc"/>
    <property type="match status" value="1"/>
</dbReference>
<evidence type="ECO:0000256" key="3">
    <source>
        <dbReference type="ARBA" id="ARBA00013081"/>
    </source>
</evidence>
<feature type="compositionally biased region" description="Polar residues" evidence="9">
    <location>
        <begin position="505"/>
        <end position="519"/>
    </location>
</feature>
<dbReference type="InterPro" id="IPR043588">
    <property type="entry name" value="SSH-N"/>
</dbReference>
<evidence type="ECO:0000313" key="14">
    <source>
        <dbReference type="Proteomes" id="UP001175271"/>
    </source>
</evidence>
<evidence type="ECO:0000256" key="4">
    <source>
        <dbReference type="ARBA" id="ARBA00022490"/>
    </source>
</evidence>
<dbReference type="PROSITE" id="PS00383">
    <property type="entry name" value="TYR_PHOSPHATASE_1"/>
    <property type="match status" value="1"/>
</dbReference>
<dbReference type="InterPro" id="IPR043587">
    <property type="entry name" value="Phosphatase_SSH-like"/>
</dbReference>
<evidence type="ECO:0000313" key="13">
    <source>
        <dbReference type="EMBL" id="KAK0418019.1"/>
    </source>
</evidence>
<keyword evidence="7" id="KW-0206">Cytoskeleton</keyword>
<comment type="caution">
    <text evidence="13">The sequence shown here is derived from an EMBL/GenBank/DDBJ whole genome shotgun (WGS) entry which is preliminary data.</text>
</comment>
<keyword evidence="6" id="KW-0904">Protein phosphatase</keyword>
<dbReference type="PANTHER" id="PTHR45864">
    <property type="entry name" value="SLINGSHOT PROTEIN PHOSPHATASE HOMOLOG"/>
    <property type="match status" value="1"/>
</dbReference>
<dbReference type="Proteomes" id="UP001175271">
    <property type="component" value="Unassembled WGS sequence"/>
</dbReference>
<dbReference type="InterPro" id="IPR014876">
    <property type="entry name" value="DEK_C"/>
</dbReference>
<evidence type="ECO:0000256" key="9">
    <source>
        <dbReference type="SAM" id="MobiDB-lite"/>
    </source>
</evidence>
<keyword evidence="5" id="KW-0378">Hydrolase</keyword>
<dbReference type="InterPro" id="IPR029021">
    <property type="entry name" value="Prot-tyrosine_phosphatase-like"/>
</dbReference>
<evidence type="ECO:0000256" key="1">
    <source>
        <dbReference type="ARBA" id="ARBA00004245"/>
    </source>
</evidence>
<dbReference type="PROSITE" id="PS51998">
    <property type="entry name" value="DEK_C"/>
    <property type="match status" value="1"/>
</dbReference>
<evidence type="ECO:0000259" key="12">
    <source>
        <dbReference type="PROSITE" id="PS51998"/>
    </source>
</evidence>
<dbReference type="PROSITE" id="PS50054">
    <property type="entry name" value="TYR_PHOSPHATASE_DUAL"/>
    <property type="match status" value="1"/>
</dbReference>
<dbReference type="InterPro" id="IPR016130">
    <property type="entry name" value="Tyr_Pase_AS"/>
</dbReference>
<evidence type="ECO:0000256" key="7">
    <source>
        <dbReference type="ARBA" id="ARBA00023212"/>
    </source>
</evidence>
<dbReference type="GO" id="GO:0003779">
    <property type="term" value="F:actin binding"/>
    <property type="evidence" value="ECO:0007669"/>
    <property type="project" value="InterPro"/>
</dbReference>
<feature type="domain" description="DEK-C" evidence="12">
    <location>
        <begin position="248"/>
        <end position="305"/>
    </location>
</feature>
<evidence type="ECO:0000256" key="5">
    <source>
        <dbReference type="ARBA" id="ARBA00022801"/>
    </source>
</evidence>